<protein>
    <submittedName>
        <fullName evidence="1">ThiamineS protein</fullName>
    </submittedName>
</protein>
<dbReference type="InterPro" id="IPR003749">
    <property type="entry name" value="ThiS/MoaD-like"/>
</dbReference>
<gene>
    <name evidence="1" type="ordered locus">Slip_0777</name>
</gene>
<organism evidence="1 2">
    <name type="scientific">Syntrophothermus lipocalidus (strain DSM 12680 / TGB-C1)</name>
    <dbReference type="NCBI Taxonomy" id="643648"/>
    <lineage>
        <taxon>Bacteria</taxon>
        <taxon>Bacillati</taxon>
        <taxon>Bacillota</taxon>
        <taxon>Clostridia</taxon>
        <taxon>Eubacteriales</taxon>
        <taxon>Syntrophomonadaceae</taxon>
        <taxon>Syntrophothermus</taxon>
    </lineage>
</organism>
<dbReference type="EMBL" id="CP002048">
    <property type="protein sequence ID" value="ADI01557.1"/>
    <property type="molecule type" value="Genomic_DNA"/>
</dbReference>
<sequence>MQVTYKVIGELKKKVVPDSGDINLPAGATVGQLVAGLGLPDDLHLVAVVDGRRYKQSDVLQDGQEVVLVLPSVGG</sequence>
<keyword evidence="2" id="KW-1185">Reference proteome</keyword>
<accession>D7CLH2</accession>
<reference evidence="1 2" key="2">
    <citation type="journal article" date="2010" name="Stand. Genomic Sci.">
        <title>Complete genome sequence of Syntrophothermus lipocalidus type strain (TGB-C1).</title>
        <authorList>
            <person name="Djao O.D."/>
            <person name="Zhang X."/>
            <person name="Lucas S."/>
            <person name="Lapidus A."/>
            <person name="Del Rio T.G."/>
            <person name="Nolan M."/>
            <person name="Tice H."/>
            <person name="Cheng J.F."/>
            <person name="Han C."/>
            <person name="Tapia R."/>
            <person name="Goodwin L."/>
            <person name="Pitluck S."/>
            <person name="Liolios K."/>
            <person name="Ivanova N."/>
            <person name="Mavromatis K."/>
            <person name="Mikhailova N."/>
            <person name="Ovchinnikova G."/>
            <person name="Pati A."/>
            <person name="Brambilla E."/>
            <person name="Chen A."/>
            <person name="Palaniappan K."/>
            <person name="Land M."/>
            <person name="Hauser L."/>
            <person name="Chang Y.J."/>
            <person name="Jeffries C.D."/>
            <person name="Rohde M."/>
            <person name="Sikorski J."/>
            <person name="Spring S."/>
            <person name="Goker M."/>
            <person name="Detter J.C."/>
            <person name="Woyke T."/>
            <person name="Bristow J."/>
            <person name="Eisen J.A."/>
            <person name="Markowitz V."/>
            <person name="Hugenholtz P."/>
            <person name="Kyrpides N.C."/>
            <person name="Klenk H.P."/>
        </authorList>
    </citation>
    <scope>NUCLEOTIDE SEQUENCE [LARGE SCALE GENOMIC DNA]</scope>
    <source>
        <strain evidence="2">DSM 12680 / TGB-C1</strain>
    </source>
</reference>
<dbReference type="SUPFAM" id="SSF54285">
    <property type="entry name" value="MoaD/ThiS"/>
    <property type="match status" value="1"/>
</dbReference>
<dbReference type="Gene3D" id="3.10.20.30">
    <property type="match status" value="1"/>
</dbReference>
<dbReference type="HOGENOM" id="CLU_2669807_0_0_9"/>
<dbReference type="AlphaFoldDB" id="D7CLH2"/>
<dbReference type="InterPro" id="IPR012675">
    <property type="entry name" value="Beta-grasp_dom_sf"/>
</dbReference>
<evidence type="ECO:0000313" key="2">
    <source>
        <dbReference type="Proteomes" id="UP000000378"/>
    </source>
</evidence>
<name>D7CLH2_SYNLT</name>
<dbReference type="Pfam" id="PF02597">
    <property type="entry name" value="ThiS"/>
    <property type="match status" value="1"/>
</dbReference>
<dbReference type="KEGG" id="slp:Slip_0777"/>
<dbReference type="Proteomes" id="UP000000378">
    <property type="component" value="Chromosome"/>
</dbReference>
<dbReference type="eggNOG" id="COG1977">
    <property type="taxonomic scope" value="Bacteria"/>
</dbReference>
<proteinExistence type="predicted"/>
<reference evidence="2" key="1">
    <citation type="journal article" date="2010" name="Stand. Genomic Sci.">
        <title>Complete genome sequence of Syntrophothermus lipocalidus type strain (TGB-C1T).</title>
        <authorList>
            <consortium name="US DOE Joint Genome Institute (JGI-PGF)"/>
            <person name="Djao O."/>
            <person name="Zhang X."/>
            <person name="Lucas S."/>
            <person name="Lapidus A."/>
            <person name="Glavina Del Rio T."/>
            <person name="Nolan M."/>
            <person name="Tice H."/>
            <person name="Cheng J."/>
            <person name="Han C."/>
            <person name="Tapia R."/>
            <person name="Goodwin L."/>
            <person name="Pitluck S."/>
            <person name="Liolios K."/>
            <person name="Ivanova N."/>
            <person name="Mavromatis K."/>
            <person name="Mikhailova N."/>
            <person name="Ovchinnikova G."/>
            <person name="Pati A."/>
            <person name="Brambilla E."/>
            <person name="Chen A."/>
            <person name="Palaniappan K."/>
            <person name="Land M."/>
            <person name="Hauser L."/>
            <person name="Chang Y."/>
            <person name="Jeffries C."/>
            <person name="Rohde M."/>
            <person name="Sikorski J."/>
            <person name="Spring S."/>
            <person name="Goker M."/>
            <person name="Detter J."/>
            <person name="Woyke T."/>
            <person name="Bristow J."/>
            <person name="Eisen J."/>
            <person name="Markowitz V."/>
            <person name="Hugenholtz P."/>
            <person name="Kyrpides N."/>
            <person name="Klenk H."/>
        </authorList>
    </citation>
    <scope>NUCLEOTIDE SEQUENCE [LARGE SCALE GENOMIC DNA]</scope>
    <source>
        <strain evidence="2">DSM 12680 / TGB-C1</strain>
    </source>
</reference>
<dbReference type="STRING" id="643648.Slip_0777"/>
<evidence type="ECO:0000313" key="1">
    <source>
        <dbReference type="EMBL" id="ADI01557.1"/>
    </source>
</evidence>
<dbReference type="InterPro" id="IPR016155">
    <property type="entry name" value="Mopterin_synth/thiamin_S_b"/>
</dbReference>